<gene>
    <name evidence="1" type="ORF">EV421DRAFT_1909780</name>
</gene>
<reference evidence="1" key="1">
    <citation type="submission" date="2023-06" db="EMBL/GenBank/DDBJ databases">
        <authorList>
            <consortium name="Lawrence Berkeley National Laboratory"/>
            <person name="Ahrendt S."/>
            <person name="Sahu N."/>
            <person name="Indic B."/>
            <person name="Wong-Bajracharya J."/>
            <person name="Merenyi Z."/>
            <person name="Ke H.-M."/>
            <person name="Monk M."/>
            <person name="Kocsube S."/>
            <person name="Drula E."/>
            <person name="Lipzen A."/>
            <person name="Balint B."/>
            <person name="Henrissat B."/>
            <person name="Andreopoulos B."/>
            <person name="Martin F.M."/>
            <person name="Harder C.B."/>
            <person name="Rigling D."/>
            <person name="Ford K.L."/>
            <person name="Foster G.D."/>
            <person name="Pangilinan J."/>
            <person name="Papanicolaou A."/>
            <person name="Barry K."/>
            <person name="LaButti K."/>
            <person name="Viragh M."/>
            <person name="Koriabine M."/>
            <person name="Yan M."/>
            <person name="Riley R."/>
            <person name="Champramary S."/>
            <person name="Plett K.L."/>
            <person name="Tsai I.J."/>
            <person name="Slot J."/>
            <person name="Sipos G."/>
            <person name="Plett J."/>
            <person name="Nagy L.G."/>
            <person name="Grigoriev I.V."/>
        </authorList>
    </citation>
    <scope>NUCLEOTIDE SEQUENCE</scope>
    <source>
        <strain evidence="1">FPL87.14</strain>
    </source>
</reference>
<evidence type="ECO:0000313" key="2">
    <source>
        <dbReference type="Proteomes" id="UP001175226"/>
    </source>
</evidence>
<accession>A0AA39J3U8</accession>
<dbReference type="EMBL" id="JAUEPT010000076">
    <property type="protein sequence ID" value="KAK0433873.1"/>
    <property type="molecule type" value="Genomic_DNA"/>
</dbReference>
<keyword evidence="2" id="KW-1185">Reference proteome</keyword>
<comment type="caution">
    <text evidence="1">The sequence shown here is derived from an EMBL/GenBank/DDBJ whole genome shotgun (WGS) entry which is preliminary data.</text>
</comment>
<proteinExistence type="predicted"/>
<evidence type="ECO:0000313" key="1">
    <source>
        <dbReference type="EMBL" id="KAK0433873.1"/>
    </source>
</evidence>
<organism evidence="1 2">
    <name type="scientific">Armillaria borealis</name>
    <dbReference type="NCBI Taxonomy" id="47425"/>
    <lineage>
        <taxon>Eukaryota</taxon>
        <taxon>Fungi</taxon>
        <taxon>Dikarya</taxon>
        <taxon>Basidiomycota</taxon>
        <taxon>Agaricomycotina</taxon>
        <taxon>Agaricomycetes</taxon>
        <taxon>Agaricomycetidae</taxon>
        <taxon>Agaricales</taxon>
        <taxon>Marasmiineae</taxon>
        <taxon>Physalacriaceae</taxon>
        <taxon>Armillaria</taxon>
    </lineage>
</organism>
<protein>
    <recommendedName>
        <fullName evidence="3">F-box domain-containing protein</fullName>
    </recommendedName>
</protein>
<dbReference type="Proteomes" id="UP001175226">
    <property type="component" value="Unassembled WGS sequence"/>
</dbReference>
<evidence type="ECO:0008006" key="3">
    <source>
        <dbReference type="Google" id="ProtNLM"/>
    </source>
</evidence>
<dbReference type="AlphaFoldDB" id="A0AA39J3U8"/>
<dbReference type="InterPro" id="IPR036047">
    <property type="entry name" value="F-box-like_dom_sf"/>
</dbReference>
<name>A0AA39J3U8_9AGAR</name>
<sequence length="379" mass="42612">MNSTLYNLADDVLIYTIAFLSVPDILLLRQTCKWIHALTRLRVVWTNVFKLDIISNNYPFALDDTDLDHRTCHAYRLASRWLTLRSPLIPKSETTFVGSPGSGLSLPFGISPVTLQQKFSEWSLKGAMFTAVKLNADPESEASMAVSLELRFCTWMTMGFCMKFVSSIPISDLRPVTINGDVIALDDGASKTLVYNWKTDKHAHLDDVGNTQHDHCLQVVFTPPIIDILVVRARSITLYAAPPRPTRVATHSFGWDDGASATPTSILIRSQNDNLWALELNSLELHSLSLLSSNSRLQNIVLMWNSPMPQCHPWGAGHCRMDPPTRPRHAVFPDPLNPTAKVRIREVYMNNLNNWIALDYDKDLGRITLGSGFRKIMIV</sequence>
<dbReference type="SUPFAM" id="SSF81383">
    <property type="entry name" value="F-box domain"/>
    <property type="match status" value="1"/>
</dbReference>